<dbReference type="AlphaFoldDB" id="A0A0B7AGN9"/>
<name>A0A0B7AGN9_9EUPU</name>
<dbReference type="EMBL" id="HACG01033314">
    <property type="protein sequence ID" value="CEK80179.1"/>
    <property type="molecule type" value="Transcribed_RNA"/>
</dbReference>
<gene>
    <name evidence="1" type="primary">ORF119488</name>
</gene>
<reference evidence="1" key="1">
    <citation type="submission" date="2014-12" db="EMBL/GenBank/DDBJ databases">
        <title>Insight into the proteome of Arion vulgaris.</title>
        <authorList>
            <person name="Aradska J."/>
            <person name="Bulat T."/>
            <person name="Smidak R."/>
            <person name="Sarate P."/>
            <person name="Gangsoo J."/>
            <person name="Sialana F."/>
            <person name="Bilban M."/>
            <person name="Lubec G."/>
        </authorList>
    </citation>
    <scope>NUCLEOTIDE SEQUENCE</scope>
    <source>
        <tissue evidence="1">Skin</tissue>
    </source>
</reference>
<feature type="non-terminal residue" evidence="1">
    <location>
        <position position="1"/>
    </location>
</feature>
<protein>
    <submittedName>
        <fullName evidence="1">Uncharacterized protein</fullName>
    </submittedName>
</protein>
<proteinExistence type="predicted"/>
<evidence type="ECO:0000313" key="1">
    <source>
        <dbReference type="EMBL" id="CEK80179.1"/>
    </source>
</evidence>
<organism evidence="1">
    <name type="scientific">Arion vulgaris</name>
    <dbReference type="NCBI Taxonomy" id="1028688"/>
    <lineage>
        <taxon>Eukaryota</taxon>
        <taxon>Metazoa</taxon>
        <taxon>Spiralia</taxon>
        <taxon>Lophotrochozoa</taxon>
        <taxon>Mollusca</taxon>
        <taxon>Gastropoda</taxon>
        <taxon>Heterobranchia</taxon>
        <taxon>Euthyneura</taxon>
        <taxon>Panpulmonata</taxon>
        <taxon>Eupulmonata</taxon>
        <taxon>Stylommatophora</taxon>
        <taxon>Helicina</taxon>
        <taxon>Arionoidea</taxon>
        <taxon>Arionidae</taxon>
        <taxon>Arion</taxon>
    </lineage>
</organism>
<accession>A0A0B7AGN9</accession>
<sequence>NELSRIEQYGEIVYRPYVTYKSMKRIQQIPKLSVRKISVYDRSSCLLPGLYALSVEATVS</sequence>